<protein>
    <recommendedName>
        <fullName evidence="3">DUF4794 domain-containing protein</fullName>
    </recommendedName>
</protein>
<feature type="region of interest" description="Disordered" evidence="1">
    <location>
        <begin position="183"/>
        <end position="217"/>
    </location>
</feature>
<dbReference type="Proteomes" id="UP000007798">
    <property type="component" value="Unassembled WGS sequence"/>
</dbReference>
<dbReference type="FunCoup" id="B4MNE9">
    <property type="interactions" value="1"/>
</dbReference>
<feature type="region of interest" description="Disordered" evidence="1">
    <location>
        <begin position="142"/>
        <end position="171"/>
    </location>
</feature>
<dbReference type="Pfam" id="PF16042">
    <property type="entry name" value="DUF4794"/>
    <property type="match status" value="1"/>
</dbReference>
<dbReference type="OrthoDB" id="8060818at2759"/>
<name>B4MNE9_DROWI</name>
<keyword evidence="2" id="KW-0732">Signal</keyword>
<feature type="compositionally biased region" description="Acidic residues" evidence="1">
    <location>
        <begin position="74"/>
        <end position="84"/>
    </location>
</feature>
<keyword evidence="5" id="KW-1185">Reference proteome</keyword>
<dbReference type="AlphaFoldDB" id="B4MNE9"/>
<sequence length="285" mass="30915">MKLSLILVVLVALGCQAMPQRRRLSQRQVEYASTPYPAAGFRPRIAFDLPKPKLETEPEPQSITTTTTPKDKEQEDIEDLTTTEEDLDLSLRTPASTYGAPPATNVDEVEDTVEIEAAPARDFQPPVLEAVEDFAANGIAGEQQPVADVPALEPQEESAPETETEADATLINTDEVELKAVTTPANTYGPPLPTVAAAAGTPASTYGAPDLNEPTNELDDVDESQVELVDEAEQEQELTNELASGRLILLPLGPGGAQFGRLILAVEQPRQRQQKSLRSERLRRI</sequence>
<proteinExistence type="predicted"/>
<evidence type="ECO:0000313" key="4">
    <source>
        <dbReference type="EMBL" id="EDW72658.2"/>
    </source>
</evidence>
<feature type="region of interest" description="Disordered" evidence="1">
    <location>
        <begin position="51"/>
        <end position="84"/>
    </location>
</feature>
<dbReference type="PROSITE" id="PS51257">
    <property type="entry name" value="PROKAR_LIPOPROTEIN"/>
    <property type="match status" value="1"/>
</dbReference>
<dbReference type="InterPro" id="IPR032011">
    <property type="entry name" value="DUF4794"/>
</dbReference>
<reference evidence="4 5" key="1">
    <citation type="journal article" date="2007" name="Nature">
        <title>Evolution of genes and genomes on the Drosophila phylogeny.</title>
        <authorList>
            <consortium name="Drosophila 12 Genomes Consortium"/>
            <person name="Clark A.G."/>
            <person name="Eisen M.B."/>
            <person name="Smith D.R."/>
            <person name="Bergman C.M."/>
            <person name="Oliver B."/>
            <person name="Markow T.A."/>
            <person name="Kaufman T.C."/>
            <person name="Kellis M."/>
            <person name="Gelbart W."/>
            <person name="Iyer V.N."/>
            <person name="Pollard D.A."/>
            <person name="Sackton T.B."/>
            <person name="Larracuente A.M."/>
            <person name="Singh N.D."/>
            <person name="Abad J.P."/>
            <person name="Abt D.N."/>
            <person name="Adryan B."/>
            <person name="Aguade M."/>
            <person name="Akashi H."/>
            <person name="Anderson W.W."/>
            <person name="Aquadro C.F."/>
            <person name="Ardell D.H."/>
            <person name="Arguello R."/>
            <person name="Artieri C.G."/>
            <person name="Barbash D.A."/>
            <person name="Barker D."/>
            <person name="Barsanti P."/>
            <person name="Batterham P."/>
            <person name="Batzoglou S."/>
            <person name="Begun D."/>
            <person name="Bhutkar A."/>
            <person name="Blanco E."/>
            <person name="Bosak S.A."/>
            <person name="Bradley R.K."/>
            <person name="Brand A.D."/>
            <person name="Brent M.R."/>
            <person name="Brooks A.N."/>
            <person name="Brown R.H."/>
            <person name="Butlin R.K."/>
            <person name="Caggese C."/>
            <person name="Calvi B.R."/>
            <person name="Bernardo de Carvalho A."/>
            <person name="Caspi A."/>
            <person name="Castrezana S."/>
            <person name="Celniker S.E."/>
            <person name="Chang J.L."/>
            <person name="Chapple C."/>
            <person name="Chatterji S."/>
            <person name="Chinwalla A."/>
            <person name="Civetta A."/>
            <person name="Clifton S.W."/>
            <person name="Comeron J.M."/>
            <person name="Costello J.C."/>
            <person name="Coyne J.A."/>
            <person name="Daub J."/>
            <person name="David R.G."/>
            <person name="Delcher A.L."/>
            <person name="Delehaunty K."/>
            <person name="Do C.B."/>
            <person name="Ebling H."/>
            <person name="Edwards K."/>
            <person name="Eickbush T."/>
            <person name="Evans J.D."/>
            <person name="Filipski A."/>
            <person name="Findeiss S."/>
            <person name="Freyhult E."/>
            <person name="Fulton L."/>
            <person name="Fulton R."/>
            <person name="Garcia A.C."/>
            <person name="Gardiner A."/>
            <person name="Garfield D.A."/>
            <person name="Garvin B.E."/>
            <person name="Gibson G."/>
            <person name="Gilbert D."/>
            <person name="Gnerre S."/>
            <person name="Godfrey J."/>
            <person name="Good R."/>
            <person name="Gotea V."/>
            <person name="Gravely B."/>
            <person name="Greenberg A.J."/>
            <person name="Griffiths-Jones S."/>
            <person name="Gross S."/>
            <person name="Guigo R."/>
            <person name="Gustafson E.A."/>
            <person name="Haerty W."/>
            <person name="Hahn M.W."/>
            <person name="Halligan D.L."/>
            <person name="Halpern A.L."/>
            <person name="Halter G.M."/>
            <person name="Han M.V."/>
            <person name="Heger A."/>
            <person name="Hillier L."/>
            <person name="Hinrichs A.S."/>
            <person name="Holmes I."/>
            <person name="Hoskins R.A."/>
            <person name="Hubisz M.J."/>
            <person name="Hultmark D."/>
            <person name="Huntley M.A."/>
            <person name="Jaffe D.B."/>
            <person name="Jagadeeshan S."/>
            <person name="Jeck W.R."/>
            <person name="Johnson J."/>
            <person name="Jones C.D."/>
            <person name="Jordan W.C."/>
            <person name="Karpen G.H."/>
            <person name="Kataoka E."/>
            <person name="Keightley P.D."/>
            <person name="Kheradpour P."/>
            <person name="Kirkness E.F."/>
            <person name="Koerich L.B."/>
            <person name="Kristiansen K."/>
            <person name="Kudrna D."/>
            <person name="Kulathinal R.J."/>
            <person name="Kumar S."/>
            <person name="Kwok R."/>
            <person name="Lander E."/>
            <person name="Langley C.H."/>
            <person name="Lapoint R."/>
            <person name="Lazzaro B.P."/>
            <person name="Lee S.J."/>
            <person name="Levesque L."/>
            <person name="Li R."/>
            <person name="Lin C.F."/>
            <person name="Lin M.F."/>
            <person name="Lindblad-Toh K."/>
            <person name="Llopart A."/>
            <person name="Long M."/>
            <person name="Low L."/>
            <person name="Lozovsky E."/>
            <person name="Lu J."/>
            <person name="Luo M."/>
            <person name="Machado C.A."/>
            <person name="Makalowski W."/>
            <person name="Marzo M."/>
            <person name="Matsuda M."/>
            <person name="Matzkin L."/>
            <person name="McAllister B."/>
            <person name="McBride C.S."/>
            <person name="McKernan B."/>
            <person name="McKernan K."/>
            <person name="Mendez-Lago M."/>
            <person name="Minx P."/>
            <person name="Mollenhauer M.U."/>
            <person name="Montooth K."/>
            <person name="Mount S.M."/>
            <person name="Mu X."/>
            <person name="Myers E."/>
            <person name="Negre B."/>
            <person name="Newfeld S."/>
            <person name="Nielsen R."/>
            <person name="Noor M.A."/>
            <person name="O'Grady P."/>
            <person name="Pachter L."/>
            <person name="Papaceit M."/>
            <person name="Parisi M.J."/>
            <person name="Parisi M."/>
            <person name="Parts L."/>
            <person name="Pedersen J.S."/>
            <person name="Pesole G."/>
            <person name="Phillippy A.M."/>
            <person name="Ponting C.P."/>
            <person name="Pop M."/>
            <person name="Porcelli D."/>
            <person name="Powell J.R."/>
            <person name="Prohaska S."/>
            <person name="Pruitt K."/>
            <person name="Puig M."/>
            <person name="Quesneville H."/>
            <person name="Ram K.R."/>
            <person name="Rand D."/>
            <person name="Rasmussen M.D."/>
            <person name="Reed L.K."/>
            <person name="Reenan R."/>
            <person name="Reily A."/>
            <person name="Remington K.A."/>
            <person name="Rieger T.T."/>
            <person name="Ritchie M.G."/>
            <person name="Robin C."/>
            <person name="Rogers Y.H."/>
            <person name="Rohde C."/>
            <person name="Rozas J."/>
            <person name="Rubenfield M.J."/>
            <person name="Ruiz A."/>
            <person name="Russo S."/>
            <person name="Salzberg S.L."/>
            <person name="Sanchez-Gracia A."/>
            <person name="Saranga D.J."/>
            <person name="Sato H."/>
            <person name="Schaeffer S.W."/>
            <person name="Schatz M.C."/>
            <person name="Schlenke T."/>
            <person name="Schwartz R."/>
            <person name="Segarra C."/>
            <person name="Singh R.S."/>
            <person name="Sirot L."/>
            <person name="Sirota M."/>
            <person name="Sisneros N.B."/>
            <person name="Smith C.D."/>
            <person name="Smith T.F."/>
            <person name="Spieth J."/>
            <person name="Stage D.E."/>
            <person name="Stark A."/>
            <person name="Stephan W."/>
            <person name="Strausberg R.L."/>
            <person name="Strempel S."/>
            <person name="Sturgill D."/>
            <person name="Sutton G."/>
            <person name="Sutton G.G."/>
            <person name="Tao W."/>
            <person name="Teichmann S."/>
            <person name="Tobari Y.N."/>
            <person name="Tomimura Y."/>
            <person name="Tsolas J.M."/>
            <person name="Valente V.L."/>
            <person name="Venter E."/>
            <person name="Venter J.C."/>
            <person name="Vicario S."/>
            <person name="Vieira F.G."/>
            <person name="Vilella A.J."/>
            <person name="Villasante A."/>
            <person name="Walenz B."/>
            <person name="Wang J."/>
            <person name="Wasserman M."/>
            <person name="Watts T."/>
            <person name="Wilson D."/>
            <person name="Wilson R.K."/>
            <person name="Wing R.A."/>
            <person name="Wolfner M.F."/>
            <person name="Wong A."/>
            <person name="Wong G.K."/>
            <person name="Wu C.I."/>
            <person name="Wu G."/>
            <person name="Yamamoto D."/>
            <person name="Yang H.P."/>
            <person name="Yang S.P."/>
            <person name="Yorke J.A."/>
            <person name="Yoshida K."/>
            <person name="Zdobnov E."/>
            <person name="Zhang P."/>
            <person name="Zhang Y."/>
            <person name="Zimin A.V."/>
            <person name="Baldwin J."/>
            <person name="Abdouelleil A."/>
            <person name="Abdulkadir J."/>
            <person name="Abebe A."/>
            <person name="Abera B."/>
            <person name="Abreu J."/>
            <person name="Acer S.C."/>
            <person name="Aftuck L."/>
            <person name="Alexander A."/>
            <person name="An P."/>
            <person name="Anderson E."/>
            <person name="Anderson S."/>
            <person name="Arachi H."/>
            <person name="Azer M."/>
            <person name="Bachantsang P."/>
            <person name="Barry A."/>
            <person name="Bayul T."/>
            <person name="Berlin A."/>
            <person name="Bessette D."/>
            <person name="Bloom T."/>
            <person name="Blye J."/>
            <person name="Boguslavskiy L."/>
            <person name="Bonnet C."/>
            <person name="Boukhgalter B."/>
            <person name="Bourzgui I."/>
            <person name="Brown A."/>
            <person name="Cahill P."/>
            <person name="Channer S."/>
            <person name="Cheshatsang Y."/>
            <person name="Chuda L."/>
            <person name="Citroen M."/>
            <person name="Collymore A."/>
            <person name="Cooke P."/>
            <person name="Costello M."/>
            <person name="D'Aco K."/>
            <person name="Daza R."/>
            <person name="De Haan G."/>
            <person name="DeGray S."/>
            <person name="DeMaso C."/>
            <person name="Dhargay N."/>
            <person name="Dooley K."/>
            <person name="Dooley E."/>
            <person name="Doricent M."/>
            <person name="Dorje P."/>
            <person name="Dorjee K."/>
            <person name="Dupes A."/>
            <person name="Elong R."/>
            <person name="Falk J."/>
            <person name="Farina A."/>
            <person name="Faro S."/>
            <person name="Ferguson D."/>
            <person name="Fisher S."/>
            <person name="Foley C.D."/>
            <person name="Franke A."/>
            <person name="Friedrich D."/>
            <person name="Gadbois L."/>
            <person name="Gearin G."/>
            <person name="Gearin C.R."/>
            <person name="Giannoukos G."/>
            <person name="Goode T."/>
            <person name="Graham J."/>
            <person name="Grandbois E."/>
            <person name="Grewal S."/>
            <person name="Gyaltsen K."/>
            <person name="Hafez N."/>
            <person name="Hagos B."/>
            <person name="Hall J."/>
            <person name="Henson C."/>
            <person name="Hollinger A."/>
            <person name="Honan T."/>
            <person name="Huard M.D."/>
            <person name="Hughes L."/>
            <person name="Hurhula B."/>
            <person name="Husby M.E."/>
            <person name="Kamat A."/>
            <person name="Kanga B."/>
            <person name="Kashin S."/>
            <person name="Khazanovich D."/>
            <person name="Kisner P."/>
            <person name="Lance K."/>
            <person name="Lara M."/>
            <person name="Lee W."/>
            <person name="Lennon N."/>
            <person name="Letendre F."/>
            <person name="LeVine R."/>
            <person name="Lipovsky A."/>
            <person name="Liu X."/>
            <person name="Liu J."/>
            <person name="Liu S."/>
            <person name="Lokyitsang T."/>
            <person name="Lokyitsang Y."/>
            <person name="Lubonja R."/>
            <person name="Lui A."/>
            <person name="MacDonald P."/>
            <person name="Magnisalis V."/>
            <person name="Maru K."/>
            <person name="Matthews C."/>
            <person name="McCusker W."/>
            <person name="McDonough S."/>
            <person name="Mehta T."/>
            <person name="Meldrim J."/>
            <person name="Meneus L."/>
            <person name="Mihai O."/>
            <person name="Mihalev A."/>
            <person name="Mihova T."/>
            <person name="Mittelman R."/>
            <person name="Mlenga V."/>
            <person name="Montmayeur A."/>
            <person name="Mulrain L."/>
            <person name="Navidi A."/>
            <person name="Naylor J."/>
            <person name="Negash T."/>
            <person name="Nguyen T."/>
            <person name="Nguyen N."/>
            <person name="Nicol R."/>
            <person name="Norbu C."/>
            <person name="Norbu N."/>
            <person name="Novod N."/>
            <person name="O'Neill B."/>
            <person name="Osman S."/>
            <person name="Markiewicz E."/>
            <person name="Oyono O.L."/>
            <person name="Patti C."/>
            <person name="Phunkhang P."/>
            <person name="Pierre F."/>
            <person name="Priest M."/>
            <person name="Raghuraman S."/>
            <person name="Rege F."/>
            <person name="Reyes R."/>
            <person name="Rise C."/>
            <person name="Rogov P."/>
            <person name="Ross K."/>
            <person name="Ryan E."/>
            <person name="Settipalli S."/>
            <person name="Shea T."/>
            <person name="Sherpa N."/>
            <person name="Shi L."/>
            <person name="Shih D."/>
            <person name="Sparrow T."/>
            <person name="Spaulding J."/>
            <person name="Stalker J."/>
            <person name="Stange-Thomann N."/>
            <person name="Stavropoulos S."/>
            <person name="Stone C."/>
            <person name="Strader C."/>
            <person name="Tesfaye S."/>
            <person name="Thomson T."/>
            <person name="Thoulutsang Y."/>
            <person name="Thoulutsang D."/>
            <person name="Topham K."/>
            <person name="Topping I."/>
            <person name="Tsamla T."/>
            <person name="Vassiliev H."/>
            <person name="Vo A."/>
            <person name="Wangchuk T."/>
            <person name="Wangdi T."/>
            <person name="Weiand M."/>
            <person name="Wilkinson J."/>
            <person name="Wilson A."/>
            <person name="Yadav S."/>
            <person name="Young G."/>
            <person name="Yu Q."/>
            <person name="Zembek L."/>
            <person name="Zhong D."/>
            <person name="Zimmer A."/>
            <person name="Zwirko Z."/>
            <person name="Jaffe D.B."/>
            <person name="Alvarez P."/>
            <person name="Brockman W."/>
            <person name="Butler J."/>
            <person name="Chin C."/>
            <person name="Gnerre S."/>
            <person name="Grabherr M."/>
            <person name="Kleber M."/>
            <person name="Mauceli E."/>
            <person name="MacCallum I."/>
        </authorList>
    </citation>
    <scope>NUCLEOTIDE SEQUENCE [LARGE SCALE GENOMIC DNA]</scope>
    <source>
        <strain evidence="5">Tucson 14030-0811.24</strain>
    </source>
</reference>
<dbReference type="KEGG" id="dwi:6639231"/>
<dbReference type="EMBL" id="CH963847">
    <property type="protein sequence ID" value="EDW72658.2"/>
    <property type="molecule type" value="Genomic_DNA"/>
</dbReference>
<feature type="signal peptide" evidence="2">
    <location>
        <begin position="1"/>
        <end position="17"/>
    </location>
</feature>
<feature type="domain" description="DUF4794" evidence="3">
    <location>
        <begin position="33"/>
        <end position="101"/>
    </location>
</feature>
<evidence type="ECO:0000313" key="5">
    <source>
        <dbReference type="Proteomes" id="UP000007798"/>
    </source>
</evidence>
<dbReference type="STRING" id="7260.B4MNE9"/>
<accession>B4MNE9</accession>
<feature type="compositionally biased region" description="Acidic residues" evidence="1">
    <location>
        <begin position="154"/>
        <end position="166"/>
    </location>
</feature>
<evidence type="ECO:0000256" key="2">
    <source>
        <dbReference type="SAM" id="SignalP"/>
    </source>
</evidence>
<dbReference type="InParanoid" id="B4MNE9"/>
<feature type="chain" id="PRO_5006457978" description="DUF4794 domain-containing protein" evidence="2">
    <location>
        <begin position="18"/>
        <end position="285"/>
    </location>
</feature>
<dbReference type="HOGENOM" id="CLU_084313_0_0_1"/>
<gene>
    <name evidence="4" type="primary">Dwil\GK17062</name>
    <name evidence="4" type="ORF">Dwil_GK17062</name>
</gene>
<evidence type="ECO:0000259" key="3">
    <source>
        <dbReference type="Pfam" id="PF16042"/>
    </source>
</evidence>
<organism evidence="4 5">
    <name type="scientific">Drosophila willistoni</name>
    <name type="common">Fruit fly</name>
    <dbReference type="NCBI Taxonomy" id="7260"/>
    <lineage>
        <taxon>Eukaryota</taxon>
        <taxon>Metazoa</taxon>
        <taxon>Ecdysozoa</taxon>
        <taxon>Arthropoda</taxon>
        <taxon>Hexapoda</taxon>
        <taxon>Insecta</taxon>
        <taxon>Pterygota</taxon>
        <taxon>Neoptera</taxon>
        <taxon>Endopterygota</taxon>
        <taxon>Diptera</taxon>
        <taxon>Brachycera</taxon>
        <taxon>Muscomorpha</taxon>
        <taxon>Ephydroidea</taxon>
        <taxon>Drosophilidae</taxon>
        <taxon>Drosophila</taxon>
        <taxon>Sophophora</taxon>
    </lineage>
</organism>
<evidence type="ECO:0000256" key="1">
    <source>
        <dbReference type="SAM" id="MobiDB-lite"/>
    </source>
</evidence>
<dbReference type="eggNOG" id="ENOG502T96E">
    <property type="taxonomic scope" value="Eukaryota"/>
</dbReference>